<evidence type="ECO:0000256" key="3">
    <source>
        <dbReference type="ARBA" id="ARBA00022962"/>
    </source>
</evidence>
<organism evidence="12 13">
    <name type="scientific">Roseburia zhanii</name>
    <dbReference type="NCBI Taxonomy" id="2763064"/>
    <lineage>
        <taxon>Bacteria</taxon>
        <taxon>Bacillati</taxon>
        <taxon>Bacillota</taxon>
        <taxon>Clostridia</taxon>
        <taxon>Lachnospirales</taxon>
        <taxon>Lachnospiraceae</taxon>
        <taxon>Roseburia</taxon>
    </lineage>
</organism>
<keyword evidence="4 9" id="KW-0456">Lyase</keyword>
<protein>
    <recommendedName>
        <fullName evidence="9">Pyridoxal 5'-phosphate synthase subunit PdxT</fullName>
        <ecNumber evidence="9">4.3.3.6</ecNumber>
    </recommendedName>
    <alternativeName>
        <fullName evidence="9">Pdx2</fullName>
    </alternativeName>
    <alternativeName>
        <fullName evidence="9">Pyridoxal 5'-phosphate synthase glutaminase subunit</fullName>
        <ecNumber evidence="9">3.5.1.2</ecNumber>
    </alternativeName>
</protein>
<dbReference type="SUPFAM" id="SSF52317">
    <property type="entry name" value="Class I glutamine amidotransferase-like"/>
    <property type="match status" value="1"/>
</dbReference>
<dbReference type="PIRSF" id="PIRSF005639">
    <property type="entry name" value="Glut_amidoT_SNO"/>
    <property type="match status" value="1"/>
</dbReference>
<feature type="binding site" evidence="9 11">
    <location>
        <begin position="132"/>
        <end position="133"/>
    </location>
    <ligand>
        <name>L-glutamine</name>
        <dbReference type="ChEBI" id="CHEBI:58359"/>
    </ligand>
</feature>
<dbReference type="PANTHER" id="PTHR31559">
    <property type="entry name" value="PYRIDOXAL 5'-PHOSPHATE SYNTHASE SUBUNIT SNO"/>
    <property type="match status" value="1"/>
</dbReference>
<comment type="catalytic activity">
    <reaction evidence="6 9">
        <text>L-glutamine + H2O = L-glutamate + NH4(+)</text>
        <dbReference type="Rhea" id="RHEA:15889"/>
        <dbReference type="ChEBI" id="CHEBI:15377"/>
        <dbReference type="ChEBI" id="CHEBI:28938"/>
        <dbReference type="ChEBI" id="CHEBI:29985"/>
        <dbReference type="ChEBI" id="CHEBI:58359"/>
        <dbReference type="EC" id="3.5.1.2"/>
    </reaction>
</comment>
<dbReference type="AlphaFoldDB" id="A0A923LQM4"/>
<dbReference type="FunFam" id="3.40.50.880:FF:000010">
    <property type="entry name" value="uncharacterized protein LOC100176842 isoform X2"/>
    <property type="match status" value="1"/>
</dbReference>
<feature type="active site" description="Nucleophile" evidence="9 10">
    <location>
        <position position="79"/>
    </location>
</feature>
<keyword evidence="13" id="KW-1185">Reference proteome</keyword>
<evidence type="ECO:0000313" key="13">
    <source>
        <dbReference type="Proteomes" id="UP000606720"/>
    </source>
</evidence>
<dbReference type="RefSeq" id="WP_186867321.1">
    <property type="nucleotide sequence ID" value="NZ_JACOPH010000009.1"/>
</dbReference>
<keyword evidence="3 9" id="KW-0315">Glutamine amidotransferase</keyword>
<evidence type="ECO:0000256" key="6">
    <source>
        <dbReference type="ARBA" id="ARBA00049534"/>
    </source>
</evidence>
<comment type="similarity">
    <text evidence="9">Belongs to the glutaminase PdxT/SNO family.</text>
</comment>
<comment type="caution">
    <text evidence="12">The sequence shown here is derived from an EMBL/GenBank/DDBJ whole genome shotgun (WGS) entry which is preliminary data.</text>
</comment>
<name>A0A923LQM4_9FIRM</name>
<keyword evidence="2 9" id="KW-0663">Pyridoxal phosphate</keyword>
<dbReference type="GO" id="GO:0042823">
    <property type="term" value="P:pyridoxal phosphate biosynthetic process"/>
    <property type="evidence" value="ECO:0007669"/>
    <property type="project" value="UniProtKB-UniRule"/>
</dbReference>
<comment type="catalytic activity">
    <reaction evidence="5 9">
        <text>aldehydo-D-ribose 5-phosphate + D-glyceraldehyde 3-phosphate + L-glutamine = pyridoxal 5'-phosphate + L-glutamate + phosphate + 3 H2O + H(+)</text>
        <dbReference type="Rhea" id="RHEA:31507"/>
        <dbReference type="ChEBI" id="CHEBI:15377"/>
        <dbReference type="ChEBI" id="CHEBI:15378"/>
        <dbReference type="ChEBI" id="CHEBI:29985"/>
        <dbReference type="ChEBI" id="CHEBI:43474"/>
        <dbReference type="ChEBI" id="CHEBI:58273"/>
        <dbReference type="ChEBI" id="CHEBI:58359"/>
        <dbReference type="ChEBI" id="CHEBI:59776"/>
        <dbReference type="ChEBI" id="CHEBI:597326"/>
        <dbReference type="EC" id="4.3.3.6"/>
    </reaction>
</comment>
<comment type="function">
    <text evidence="7 9">Catalyzes the hydrolysis of glutamine to glutamate and ammonia as part of the biosynthesis of pyridoxal 5'-phosphate. The resulting ammonia molecule is channeled to the active site of PdxS.</text>
</comment>
<dbReference type="EMBL" id="JACOPH010000009">
    <property type="protein sequence ID" value="MBC5714687.1"/>
    <property type="molecule type" value="Genomic_DNA"/>
</dbReference>
<feature type="binding site" evidence="9 11">
    <location>
        <begin position="47"/>
        <end position="49"/>
    </location>
    <ligand>
        <name>L-glutamine</name>
        <dbReference type="ChEBI" id="CHEBI:58359"/>
    </ligand>
</feature>
<dbReference type="PROSITE" id="PS51274">
    <property type="entry name" value="GATASE_COBBQ"/>
    <property type="match status" value="1"/>
</dbReference>
<comment type="subunit">
    <text evidence="8 9">In the presence of PdxS, forms a dodecamer of heterodimers. Only shows activity in the heterodimer.</text>
</comment>
<feature type="active site" description="Charge relay system" evidence="9 10">
    <location>
        <position position="168"/>
    </location>
</feature>
<feature type="active site" description="Charge relay system" evidence="9 10">
    <location>
        <position position="170"/>
    </location>
</feature>
<proteinExistence type="inferred from homology"/>
<evidence type="ECO:0000256" key="7">
    <source>
        <dbReference type="ARBA" id="ARBA00054599"/>
    </source>
</evidence>
<evidence type="ECO:0000256" key="11">
    <source>
        <dbReference type="PIRSR" id="PIRSR005639-2"/>
    </source>
</evidence>
<dbReference type="PROSITE" id="PS51273">
    <property type="entry name" value="GATASE_TYPE_1"/>
    <property type="match status" value="1"/>
</dbReference>
<dbReference type="PANTHER" id="PTHR31559:SF0">
    <property type="entry name" value="PYRIDOXAL 5'-PHOSPHATE SYNTHASE SUBUNIT SNO1-RELATED"/>
    <property type="match status" value="1"/>
</dbReference>
<dbReference type="GO" id="GO:0008614">
    <property type="term" value="P:pyridoxine metabolic process"/>
    <property type="evidence" value="ECO:0007669"/>
    <property type="project" value="TreeGrafter"/>
</dbReference>
<dbReference type="GO" id="GO:0006543">
    <property type="term" value="P:L-glutamine catabolic process"/>
    <property type="evidence" value="ECO:0007669"/>
    <property type="project" value="UniProtKB-UniRule"/>
</dbReference>
<dbReference type="EC" id="3.5.1.2" evidence="9"/>
<evidence type="ECO:0000256" key="9">
    <source>
        <dbReference type="HAMAP-Rule" id="MF_01615"/>
    </source>
</evidence>
<evidence type="ECO:0000313" key="12">
    <source>
        <dbReference type="EMBL" id="MBC5714687.1"/>
    </source>
</evidence>
<dbReference type="GO" id="GO:1903600">
    <property type="term" value="C:glutaminase complex"/>
    <property type="evidence" value="ECO:0007669"/>
    <property type="project" value="TreeGrafter"/>
</dbReference>
<evidence type="ECO:0000256" key="8">
    <source>
        <dbReference type="ARBA" id="ARBA00064749"/>
    </source>
</evidence>
<evidence type="ECO:0000256" key="1">
    <source>
        <dbReference type="ARBA" id="ARBA00022801"/>
    </source>
</evidence>
<dbReference type="GO" id="GO:0036381">
    <property type="term" value="F:pyridoxal 5'-phosphate synthase (glutamine hydrolysing) activity"/>
    <property type="evidence" value="ECO:0007669"/>
    <property type="project" value="UniProtKB-UniRule"/>
</dbReference>
<dbReference type="InterPro" id="IPR029062">
    <property type="entry name" value="Class_I_gatase-like"/>
</dbReference>
<sequence length="188" mass="20830">MTIGILALQGAFAEHEQMLERLGADYFEIRQKKDLERDFDAFILPGGESTVMGKLLHELDMFSEIKEKINAGLPVYGTCAGLILLAKEVEDGAVQLGTMDICAKRNAYGRQLGSFVAEEEFKGIGKIPMNFIRAPYIAKAGENVEVLAKVDGKIVAARQGNQLVTAFHPEVTDDVRIHQYFLEQIVNK</sequence>
<reference evidence="12" key="1">
    <citation type="submission" date="2020-08" db="EMBL/GenBank/DDBJ databases">
        <title>Genome public.</title>
        <authorList>
            <person name="Liu C."/>
            <person name="Sun Q."/>
        </authorList>
    </citation>
    <scope>NUCLEOTIDE SEQUENCE</scope>
    <source>
        <strain evidence="12">BX1005</strain>
    </source>
</reference>
<dbReference type="GO" id="GO:0005829">
    <property type="term" value="C:cytosol"/>
    <property type="evidence" value="ECO:0007669"/>
    <property type="project" value="TreeGrafter"/>
</dbReference>
<keyword evidence="1 9" id="KW-0378">Hydrolase</keyword>
<dbReference type="CDD" id="cd01749">
    <property type="entry name" value="GATase1_PB"/>
    <property type="match status" value="1"/>
</dbReference>
<feature type="binding site" evidence="9 11">
    <location>
        <position position="105"/>
    </location>
    <ligand>
        <name>L-glutamine</name>
        <dbReference type="ChEBI" id="CHEBI:58359"/>
    </ligand>
</feature>
<dbReference type="NCBIfam" id="TIGR03800">
    <property type="entry name" value="PLP_synth_Pdx2"/>
    <property type="match status" value="1"/>
</dbReference>
<evidence type="ECO:0000256" key="2">
    <source>
        <dbReference type="ARBA" id="ARBA00022898"/>
    </source>
</evidence>
<evidence type="ECO:0000256" key="10">
    <source>
        <dbReference type="PIRSR" id="PIRSR005639-1"/>
    </source>
</evidence>
<comment type="pathway">
    <text evidence="9">Cofactor biosynthesis; pyridoxal 5'-phosphate biosynthesis.</text>
</comment>
<dbReference type="HAMAP" id="MF_01615">
    <property type="entry name" value="PdxT"/>
    <property type="match status" value="1"/>
</dbReference>
<dbReference type="EC" id="4.3.3.6" evidence="9"/>
<dbReference type="Pfam" id="PF01174">
    <property type="entry name" value="SNO"/>
    <property type="match status" value="1"/>
</dbReference>
<dbReference type="Gene3D" id="3.40.50.880">
    <property type="match status" value="1"/>
</dbReference>
<dbReference type="Proteomes" id="UP000606720">
    <property type="component" value="Unassembled WGS sequence"/>
</dbReference>
<gene>
    <name evidence="9 12" type="primary">pdxT</name>
    <name evidence="12" type="ORF">H8S17_10845</name>
</gene>
<dbReference type="InterPro" id="IPR002161">
    <property type="entry name" value="PdxT/SNO"/>
</dbReference>
<accession>A0A923LQM4</accession>
<dbReference type="GO" id="GO:0004359">
    <property type="term" value="F:glutaminase activity"/>
    <property type="evidence" value="ECO:0007669"/>
    <property type="project" value="UniProtKB-UniRule"/>
</dbReference>
<dbReference type="PROSITE" id="PS51130">
    <property type="entry name" value="PDXT_SNO_2"/>
    <property type="match status" value="1"/>
</dbReference>
<evidence type="ECO:0000256" key="5">
    <source>
        <dbReference type="ARBA" id="ARBA00047992"/>
    </source>
</evidence>
<evidence type="ECO:0000256" key="4">
    <source>
        <dbReference type="ARBA" id="ARBA00023239"/>
    </source>
</evidence>